<reference evidence="3 4" key="1">
    <citation type="submission" date="2014-07" db="EMBL/GenBank/DDBJ databases">
        <title>Draft genome sequence of Thalassospira profundimaris PR54-5.</title>
        <authorList>
            <person name="Lai Q."/>
            <person name="Shao Z."/>
        </authorList>
    </citation>
    <scope>NUCLEOTIDE SEQUENCE [LARGE SCALE GENOMIC DNA]</scope>
    <source>
        <strain evidence="3 4">PR54-5</strain>
    </source>
</reference>
<organism evidence="3 4">
    <name type="scientific">Thalassospira profundimaris</name>
    <dbReference type="NCBI Taxonomy" id="502049"/>
    <lineage>
        <taxon>Bacteria</taxon>
        <taxon>Pseudomonadati</taxon>
        <taxon>Pseudomonadota</taxon>
        <taxon>Alphaproteobacteria</taxon>
        <taxon>Rhodospirillales</taxon>
        <taxon>Thalassospiraceae</taxon>
        <taxon>Thalassospira</taxon>
    </lineage>
</organism>
<keyword evidence="2" id="KW-0732">Signal</keyword>
<dbReference type="Gene3D" id="3.40.190.150">
    <property type="entry name" value="Bordetella uptake gene, domain 1"/>
    <property type="match status" value="1"/>
</dbReference>
<gene>
    <name evidence="3" type="ORF">TH30_01940</name>
</gene>
<dbReference type="AlphaFoldDB" id="A0A367X631"/>
<dbReference type="CDD" id="cd07012">
    <property type="entry name" value="PBP2_Bug_TTT"/>
    <property type="match status" value="1"/>
</dbReference>
<dbReference type="PANTHER" id="PTHR42928:SF5">
    <property type="entry name" value="BLR1237 PROTEIN"/>
    <property type="match status" value="1"/>
</dbReference>
<accession>A0A367X631</accession>
<protein>
    <recommendedName>
        <fullName evidence="5">Tripartite tricarboxylate transporter substrate binding protein</fullName>
    </recommendedName>
</protein>
<evidence type="ECO:0008006" key="5">
    <source>
        <dbReference type="Google" id="ProtNLM"/>
    </source>
</evidence>
<dbReference type="PANTHER" id="PTHR42928">
    <property type="entry name" value="TRICARBOXYLATE-BINDING PROTEIN"/>
    <property type="match status" value="1"/>
</dbReference>
<comment type="similarity">
    <text evidence="1">Belongs to the UPF0065 (bug) family.</text>
</comment>
<sequence length="318" mass="33936">MTKTAIAALIGISFGAAAFPAQAEFPEKPVKLIIPFRAGGGSDGLARAVQAVIEKEKLLPAPVVVVNADGAAGTVGTRHVLESKPDGYTVLQIHQEMFAAAALGRVNYSPADFEPVIQASQGCMFVAVPIDSEFNSLQDMLDYAAKNPGDLKQADDIGSATHFPSAQLMAASDTSWTIVPTGGTSKRFAALKSGLLDMAFMSASWITRGKEDLKPLAALGNERFDDAPDLPTAKELGFDVEACLNRRYWVPAGTPQENIDKLADAIEIALHSPEVAAYLEKNGETLSIKRGQELKDAVAQDYQRYVDVVEIVKKSSAK</sequence>
<dbReference type="PIRSF" id="PIRSF017082">
    <property type="entry name" value="YflP"/>
    <property type="match status" value="1"/>
</dbReference>
<dbReference type="Pfam" id="PF03401">
    <property type="entry name" value="TctC"/>
    <property type="match status" value="1"/>
</dbReference>
<dbReference type="InterPro" id="IPR042100">
    <property type="entry name" value="Bug_dom1"/>
</dbReference>
<dbReference type="InterPro" id="IPR005064">
    <property type="entry name" value="BUG"/>
</dbReference>
<dbReference type="OrthoDB" id="7250553at2"/>
<evidence type="ECO:0000313" key="3">
    <source>
        <dbReference type="EMBL" id="RCK49114.1"/>
    </source>
</evidence>
<dbReference type="Proteomes" id="UP000252255">
    <property type="component" value="Unassembled WGS sequence"/>
</dbReference>
<dbReference type="Gene3D" id="3.40.190.10">
    <property type="entry name" value="Periplasmic binding protein-like II"/>
    <property type="match status" value="1"/>
</dbReference>
<dbReference type="EMBL" id="JPWI01000001">
    <property type="protein sequence ID" value="RCK49114.1"/>
    <property type="molecule type" value="Genomic_DNA"/>
</dbReference>
<evidence type="ECO:0000313" key="4">
    <source>
        <dbReference type="Proteomes" id="UP000252255"/>
    </source>
</evidence>
<comment type="caution">
    <text evidence="3">The sequence shown here is derived from an EMBL/GenBank/DDBJ whole genome shotgun (WGS) entry which is preliminary data.</text>
</comment>
<feature type="chain" id="PRO_5016859885" description="Tripartite tricarboxylate transporter substrate binding protein" evidence="2">
    <location>
        <begin position="24"/>
        <end position="318"/>
    </location>
</feature>
<name>A0A367X631_9PROT</name>
<feature type="signal peptide" evidence="2">
    <location>
        <begin position="1"/>
        <end position="23"/>
    </location>
</feature>
<proteinExistence type="inferred from homology"/>
<evidence type="ECO:0000256" key="2">
    <source>
        <dbReference type="SAM" id="SignalP"/>
    </source>
</evidence>
<evidence type="ECO:0000256" key="1">
    <source>
        <dbReference type="ARBA" id="ARBA00006987"/>
    </source>
</evidence>